<gene>
    <name evidence="2" type="ORF">H6G95_33515</name>
</gene>
<feature type="transmembrane region" description="Helical" evidence="1">
    <location>
        <begin position="54"/>
        <end position="73"/>
    </location>
</feature>
<feature type="transmembrane region" description="Helical" evidence="1">
    <location>
        <begin position="21"/>
        <end position="48"/>
    </location>
</feature>
<evidence type="ECO:0000313" key="3">
    <source>
        <dbReference type="Proteomes" id="UP000604661"/>
    </source>
</evidence>
<organism evidence="2 3">
    <name type="scientific">Nostoc linckia FACHB-391</name>
    <dbReference type="NCBI Taxonomy" id="2692906"/>
    <lineage>
        <taxon>Bacteria</taxon>
        <taxon>Bacillati</taxon>
        <taxon>Cyanobacteriota</taxon>
        <taxon>Cyanophyceae</taxon>
        <taxon>Nostocales</taxon>
        <taxon>Nostocaceae</taxon>
        <taxon>Nostoc</taxon>
    </lineage>
</organism>
<dbReference type="Proteomes" id="UP000604661">
    <property type="component" value="Unassembled WGS sequence"/>
</dbReference>
<keyword evidence="1" id="KW-0472">Membrane</keyword>
<evidence type="ECO:0008006" key="4">
    <source>
        <dbReference type="Google" id="ProtNLM"/>
    </source>
</evidence>
<dbReference type="RefSeq" id="WP_190900905.1">
    <property type="nucleotide sequence ID" value="NZ_JACJTE010000083.1"/>
</dbReference>
<dbReference type="EMBL" id="JACJTE010000083">
    <property type="protein sequence ID" value="MBD2565407.1"/>
    <property type="molecule type" value="Genomic_DNA"/>
</dbReference>
<evidence type="ECO:0000313" key="2">
    <source>
        <dbReference type="EMBL" id="MBD2565407.1"/>
    </source>
</evidence>
<sequence>MSKKRDLLKELGNLFGVVIPYRYISLLAEIGIVIVVCEILVFGVVGALKNDKSWNSYIAIIFSTLSLPALYTWHKLSQPEVERIESEIRFDIISYKRERLKPEYCEGCTHFRHNALTDEQGKQIICSRHPQELISQNCPDYEHHAEGYKRIQAEREKASVLCRKCLYCHGQADVGNFLVCALHADVRSDNNCPDYKSN</sequence>
<evidence type="ECO:0000256" key="1">
    <source>
        <dbReference type="SAM" id="Phobius"/>
    </source>
</evidence>
<accession>A0ABR8F5I4</accession>
<name>A0ABR8F5I4_NOSLI</name>
<keyword evidence="3" id="KW-1185">Reference proteome</keyword>
<keyword evidence="1" id="KW-0812">Transmembrane</keyword>
<keyword evidence="1" id="KW-1133">Transmembrane helix</keyword>
<proteinExistence type="predicted"/>
<comment type="caution">
    <text evidence="2">The sequence shown here is derived from an EMBL/GenBank/DDBJ whole genome shotgun (WGS) entry which is preliminary data.</text>
</comment>
<reference evidence="2 3" key="1">
    <citation type="journal article" date="2020" name="ISME J.">
        <title>Comparative genomics reveals insights into cyanobacterial evolution and habitat adaptation.</title>
        <authorList>
            <person name="Chen M.Y."/>
            <person name="Teng W.K."/>
            <person name="Zhao L."/>
            <person name="Hu C.X."/>
            <person name="Zhou Y.K."/>
            <person name="Han B.P."/>
            <person name="Song L.R."/>
            <person name="Shu W.S."/>
        </authorList>
    </citation>
    <scope>NUCLEOTIDE SEQUENCE [LARGE SCALE GENOMIC DNA]</scope>
    <source>
        <strain evidence="2 3">FACHB-391</strain>
    </source>
</reference>
<protein>
    <recommendedName>
        <fullName evidence="4">HNH endonuclease</fullName>
    </recommendedName>
</protein>